<sequence length="457" mass="49944">MATGESCCYCVKLLVLLITFLHRSSFLHAHSNTSLLAPQRETIEIGVGTGSGTDIGIGGGGGGEGSAPPLSTCGCEPQPSDFLNLKQYYAYIVIQLFKKTITCDPNNVTQTWVGYRPCTYQGFYCEAPPDSPDTPTIASIDFNGFHLCAPTIAGFIDKLPDLALFHANSNNFTGTIPDLTGLQYFYELDVSNNNMSGPFPNDVLPLANLTFLDLRFNLFAGAVPPSIFSLDLDVLFLNNNFFNQSLPFNLGSTQVAYLTLANNGFTGPIPRSISNAGSTLREVLFLNNRLSGCLPYEIGLLSEATVFDAGFNQITGPIPLSFGCLQKVEQLNLAGNLLYGNVPDVVCRLAKTGQLANLSLSGNYFTSIGYSCWELIKSGVLDVRQNCIPGFPDQRRPDECWWFFTHPRHYFCPFFHYIPCKCPVAPATPATTKAMQRPAVASPPYMAYKALHQRHGK</sequence>
<dbReference type="FunCoup" id="A0A6I9RLG2">
    <property type="interactions" value="1778"/>
</dbReference>
<accession>A0A6I9RLG2</accession>
<dbReference type="InParanoid" id="A0A6I9RLG2"/>
<proteinExistence type="predicted"/>
<dbReference type="RefSeq" id="XP_010928365.1">
    <property type="nucleotide sequence ID" value="XM_010930063.3"/>
</dbReference>
<name>A0A6I9RLG2_ELAGV</name>
<reference evidence="7" key="1">
    <citation type="submission" date="2025-08" db="UniProtKB">
        <authorList>
            <consortium name="RefSeq"/>
        </authorList>
    </citation>
    <scope>IDENTIFICATION</scope>
</reference>
<dbReference type="InterPro" id="IPR001611">
    <property type="entry name" value="Leu-rich_rpt"/>
</dbReference>
<keyword evidence="2" id="KW-0964">Secreted</keyword>
<dbReference type="Gene3D" id="3.80.10.10">
    <property type="entry name" value="Ribonuclease Inhibitor"/>
    <property type="match status" value="2"/>
</dbReference>
<dbReference type="InterPro" id="IPR032675">
    <property type="entry name" value="LRR_dom_sf"/>
</dbReference>
<dbReference type="AlphaFoldDB" id="A0A6I9RLG2"/>
<dbReference type="InterPro" id="IPR051582">
    <property type="entry name" value="LRR_extensin-like_regulator"/>
</dbReference>
<dbReference type="GeneID" id="105050154"/>
<gene>
    <name evidence="7" type="primary">LOC105050154</name>
</gene>
<dbReference type="KEGG" id="egu:105050154"/>
<dbReference type="OrthoDB" id="676979at2759"/>
<dbReference type="Proteomes" id="UP000504607">
    <property type="component" value="Chromosome 8"/>
</dbReference>
<dbReference type="Pfam" id="PF00560">
    <property type="entry name" value="LRR_1"/>
    <property type="match status" value="1"/>
</dbReference>
<feature type="signal peptide" evidence="5">
    <location>
        <begin position="1"/>
        <end position="29"/>
    </location>
</feature>
<keyword evidence="6" id="KW-1185">Reference proteome</keyword>
<dbReference type="PANTHER" id="PTHR32093:SF128">
    <property type="entry name" value="LEUCINE-RICH REPEAT-CONTAINING N-TERMINAL PLANT-TYPE DOMAIN-CONTAINING PROTEIN"/>
    <property type="match status" value="1"/>
</dbReference>
<evidence type="ECO:0000256" key="4">
    <source>
        <dbReference type="ARBA" id="ARBA00022737"/>
    </source>
</evidence>
<dbReference type="SUPFAM" id="SSF52058">
    <property type="entry name" value="L domain-like"/>
    <property type="match status" value="1"/>
</dbReference>
<evidence type="ECO:0000256" key="5">
    <source>
        <dbReference type="SAM" id="SignalP"/>
    </source>
</evidence>
<keyword evidence="3 5" id="KW-0732">Signal</keyword>
<evidence type="ECO:0000313" key="7">
    <source>
        <dbReference type="RefSeq" id="XP_010928365.1"/>
    </source>
</evidence>
<evidence type="ECO:0000256" key="2">
    <source>
        <dbReference type="ARBA" id="ARBA00022525"/>
    </source>
</evidence>
<comment type="subcellular location">
    <subcellularLocation>
        <location evidence="1">Secreted</location>
    </subcellularLocation>
</comment>
<evidence type="ECO:0000256" key="3">
    <source>
        <dbReference type="ARBA" id="ARBA00022729"/>
    </source>
</evidence>
<evidence type="ECO:0000313" key="6">
    <source>
        <dbReference type="Proteomes" id="UP000504607"/>
    </source>
</evidence>
<protein>
    <submittedName>
        <fullName evidence="7">Uncharacterized protein At4g06744</fullName>
    </submittedName>
</protein>
<feature type="chain" id="PRO_5027040441" evidence="5">
    <location>
        <begin position="30"/>
        <end position="457"/>
    </location>
</feature>
<dbReference type="GO" id="GO:0005576">
    <property type="term" value="C:extracellular region"/>
    <property type="evidence" value="ECO:0007669"/>
    <property type="project" value="UniProtKB-SubCell"/>
</dbReference>
<organism evidence="6 7">
    <name type="scientific">Elaeis guineensis var. tenera</name>
    <name type="common">Oil palm</name>
    <dbReference type="NCBI Taxonomy" id="51953"/>
    <lineage>
        <taxon>Eukaryota</taxon>
        <taxon>Viridiplantae</taxon>
        <taxon>Streptophyta</taxon>
        <taxon>Embryophyta</taxon>
        <taxon>Tracheophyta</taxon>
        <taxon>Spermatophyta</taxon>
        <taxon>Magnoliopsida</taxon>
        <taxon>Liliopsida</taxon>
        <taxon>Arecaceae</taxon>
        <taxon>Arecoideae</taxon>
        <taxon>Cocoseae</taxon>
        <taxon>Elaeidinae</taxon>
        <taxon>Elaeis</taxon>
    </lineage>
</organism>
<dbReference type="PANTHER" id="PTHR32093">
    <property type="entry name" value="LEUCINE-RICH REPEAT EXTENSIN-LIKE PROTEIN 3-RELATED"/>
    <property type="match status" value="1"/>
</dbReference>
<evidence type="ECO:0000256" key="1">
    <source>
        <dbReference type="ARBA" id="ARBA00004613"/>
    </source>
</evidence>
<keyword evidence="4" id="KW-0677">Repeat</keyword>